<dbReference type="KEGG" id="bgok:Pr1d_12990"/>
<accession>A0A5B9Q4X1</accession>
<organism evidence="2 3">
    <name type="scientific">Bythopirellula goksoeyrii</name>
    <dbReference type="NCBI Taxonomy" id="1400387"/>
    <lineage>
        <taxon>Bacteria</taxon>
        <taxon>Pseudomonadati</taxon>
        <taxon>Planctomycetota</taxon>
        <taxon>Planctomycetia</taxon>
        <taxon>Pirellulales</taxon>
        <taxon>Lacipirellulaceae</taxon>
        <taxon>Bythopirellula</taxon>
    </lineage>
</organism>
<dbReference type="EMBL" id="CP042913">
    <property type="protein sequence ID" value="QEG34027.1"/>
    <property type="molecule type" value="Genomic_DNA"/>
</dbReference>
<evidence type="ECO:0000313" key="2">
    <source>
        <dbReference type="EMBL" id="QEG34027.1"/>
    </source>
</evidence>
<protein>
    <recommendedName>
        <fullName evidence="1">LTD domain-containing protein</fullName>
    </recommendedName>
</protein>
<feature type="domain" description="LTD" evidence="1">
    <location>
        <begin position="19"/>
        <end position="150"/>
    </location>
</feature>
<dbReference type="OrthoDB" id="1016457at2"/>
<reference evidence="2 3" key="1">
    <citation type="submission" date="2019-08" db="EMBL/GenBank/DDBJ databases">
        <title>Deep-cultivation of Planctomycetes and their phenomic and genomic characterization uncovers novel biology.</title>
        <authorList>
            <person name="Wiegand S."/>
            <person name="Jogler M."/>
            <person name="Boedeker C."/>
            <person name="Pinto D."/>
            <person name="Vollmers J."/>
            <person name="Rivas-Marin E."/>
            <person name="Kohn T."/>
            <person name="Peeters S.H."/>
            <person name="Heuer A."/>
            <person name="Rast P."/>
            <person name="Oberbeckmann S."/>
            <person name="Bunk B."/>
            <person name="Jeske O."/>
            <person name="Meyerdierks A."/>
            <person name="Storesund J.E."/>
            <person name="Kallscheuer N."/>
            <person name="Luecker S."/>
            <person name="Lage O.M."/>
            <person name="Pohl T."/>
            <person name="Merkel B.J."/>
            <person name="Hornburger P."/>
            <person name="Mueller R.-W."/>
            <person name="Bruemmer F."/>
            <person name="Labrenz M."/>
            <person name="Spormann A.M."/>
            <person name="Op den Camp H."/>
            <person name="Overmann J."/>
            <person name="Amann R."/>
            <person name="Jetten M.S.M."/>
            <person name="Mascher T."/>
            <person name="Medema M.H."/>
            <person name="Devos D.P."/>
            <person name="Kaster A.-K."/>
            <person name="Ovreas L."/>
            <person name="Rohde M."/>
            <person name="Galperin M.Y."/>
            <person name="Jogler C."/>
        </authorList>
    </citation>
    <scope>NUCLEOTIDE SEQUENCE [LARGE SCALE GENOMIC DNA]</scope>
    <source>
        <strain evidence="2 3">Pr1d</strain>
    </source>
</reference>
<evidence type="ECO:0000313" key="3">
    <source>
        <dbReference type="Proteomes" id="UP000323917"/>
    </source>
</evidence>
<proteinExistence type="predicted"/>
<dbReference type="InterPro" id="IPR001322">
    <property type="entry name" value="Lamin_tail_dom"/>
</dbReference>
<name>A0A5B9Q4X1_9BACT</name>
<evidence type="ECO:0000259" key="1">
    <source>
        <dbReference type="PROSITE" id="PS51841"/>
    </source>
</evidence>
<dbReference type="PROSITE" id="PS51841">
    <property type="entry name" value="LTD"/>
    <property type="match status" value="1"/>
</dbReference>
<keyword evidence="3" id="KW-1185">Reference proteome</keyword>
<dbReference type="Proteomes" id="UP000323917">
    <property type="component" value="Chromosome"/>
</dbReference>
<sequence length="223" mass="23172">MRIGKQFLTILSIVGMLSATMAIAPAAIIISQYYEGASFDKYIELHNTGPAAVDLAAGLYNLSHWSNAAREDWKTGGSPTGTQSLTGVIPVGGTYLVAHSSAATPAYALPADAADGGNGGVNFNGDDSSVLWTGAAYAFASVVDAFGATANAFGNTSYVRNANITSGTNLDFDASQWTQFSNDDVNNAATGTNQRLGEHSIIPEPASITLLIGCLGVMTIRRR</sequence>
<gene>
    <name evidence="2" type="ORF">Pr1d_12990</name>
</gene>
<dbReference type="AlphaFoldDB" id="A0A5B9Q4X1"/>
<dbReference type="RefSeq" id="WP_148072724.1">
    <property type="nucleotide sequence ID" value="NZ_CP042913.1"/>
</dbReference>